<dbReference type="InterPro" id="IPR027417">
    <property type="entry name" value="P-loop_NTPase"/>
</dbReference>
<evidence type="ECO:0000313" key="7">
    <source>
        <dbReference type="Proteomes" id="UP001056429"/>
    </source>
</evidence>
<dbReference type="GO" id="GO:0016887">
    <property type="term" value="F:ATP hydrolysis activity"/>
    <property type="evidence" value="ECO:0007669"/>
    <property type="project" value="InterPro"/>
</dbReference>
<name>A0A9J6P3Q7_9CLOT</name>
<reference evidence="6" key="2">
    <citation type="submission" date="2021-04" db="EMBL/GenBank/DDBJ databases">
        <authorList>
            <person name="Dong X."/>
        </authorList>
    </citation>
    <scope>NUCLEOTIDE SEQUENCE</scope>
    <source>
        <strain evidence="6">ZWT</strain>
    </source>
</reference>
<dbReference type="Pfam" id="PF07726">
    <property type="entry name" value="AAA_3"/>
    <property type="match status" value="1"/>
</dbReference>
<feature type="domain" description="ATPase AAA-3" evidence="4">
    <location>
        <begin position="36"/>
        <end position="166"/>
    </location>
</feature>
<keyword evidence="1" id="KW-0547">Nucleotide-binding</keyword>
<evidence type="ECO:0000259" key="5">
    <source>
        <dbReference type="Pfam" id="PF17863"/>
    </source>
</evidence>
<dbReference type="EMBL" id="JAGSOJ010000002">
    <property type="protein sequence ID" value="MCM1990437.1"/>
    <property type="molecule type" value="Genomic_DNA"/>
</dbReference>
<feature type="domain" description="ChlI/MoxR AAA lid" evidence="5">
    <location>
        <begin position="234"/>
        <end position="301"/>
    </location>
</feature>
<dbReference type="PIRSF" id="PIRSF002849">
    <property type="entry name" value="AAA_ATPase_chaperone_MoxR_prd"/>
    <property type="match status" value="1"/>
</dbReference>
<dbReference type="AlphaFoldDB" id="A0A9J6P3Q7"/>
<dbReference type="Gene3D" id="1.10.8.80">
    <property type="entry name" value="Magnesium chelatase subunit I, C-Terminal domain"/>
    <property type="match status" value="1"/>
</dbReference>
<proteinExistence type="inferred from homology"/>
<dbReference type="InterPro" id="IPR041628">
    <property type="entry name" value="ChlI/MoxR_AAA_lid"/>
</dbReference>
<organism evidence="6 7">
    <name type="scientific">Oceanirhabdus seepicola</name>
    <dbReference type="NCBI Taxonomy" id="2828781"/>
    <lineage>
        <taxon>Bacteria</taxon>
        <taxon>Bacillati</taxon>
        <taxon>Bacillota</taxon>
        <taxon>Clostridia</taxon>
        <taxon>Eubacteriales</taxon>
        <taxon>Clostridiaceae</taxon>
        <taxon>Oceanirhabdus</taxon>
    </lineage>
</organism>
<evidence type="ECO:0000256" key="2">
    <source>
        <dbReference type="ARBA" id="ARBA00022840"/>
    </source>
</evidence>
<dbReference type="InterPro" id="IPR050764">
    <property type="entry name" value="CbbQ/NirQ/NorQ/GpvN"/>
</dbReference>
<reference evidence="6" key="1">
    <citation type="journal article" date="2021" name="mSystems">
        <title>Bacteria and Archaea Synergistically Convert Glycine Betaine to Biogenic Methane in the Formosa Cold Seep of the South China Sea.</title>
        <authorList>
            <person name="Li L."/>
            <person name="Zhang W."/>
            <person name="Zhang S."/>
            <person name="Song L."/>
            <person name="Sun Q."/>
            <person name="Zhang H."/>
            <person name="Xiang H."/>
            <person name="Dong X."/>
        </authorList>
    </citation>
    <scope>NUCLEOTIDE SEQUENCE</scope>
    <source>
        <strain evidence="6">ZWT</strain>
    </source>
</reference>
<protein>
    <submittedName>
        <fullName evidence="6">MoxR family ATPase</fullName>
    </submittedName>
</protein>
<dbReference type="Gene3D" id="3.40.50.300">
    <property type="entry name" value="P-loop containing nucleotide triphosphate hydrolases"/>
    <property type="match status" value="1"/>
</dbReference>
<evidence type="ECO:0000256" key="3">
    <source>
        <dbReference type="ARBA" id="ARBA00061607"/>
    </source>
</evidence>
<dbReference type="Proteomes" id="UP001056429">
    <property type="component" value="Unassembled WGS sequence"/>
</dbReference>
<dbReference type="SUPFAM" id="SSF52540">
    <property type="entry name" value="P-loop containing nucleoside triphosphate hydrolases"/>
    <property type="match status" value="1"/>
</dbReference>
<sequence length="310" mass="35140">MSMELLTSLRQEINKVIIGQDYMVDRILIGLFTGGHILLEGVPGLAKSLTASTIAGVSGVGFKRIQFTPDLLPADILGTEIFNQKTGEFIIKKGPVFANLILADEINRAPAKVQSALLEAMQEQQITIGDTTYKLEKPFLVLATQNPLEQQGTYQLPEAQQDRFMMKLKVEYPNRQEERRILEQFGLGEEREVSFQQVLSREKITEIRKVVSRIHVDEKIKNYVLDIVLKTRENRQYIECGASPRATINLVKAAQGRAFLEERDYVTPDDIKAVVYDVLRHRIVLSYEAEADDMTPEKIIANLLELIRVP</sequence>
<evidence type="ECO:0000256" key="1">
    <source>
        <dbReference type="ARBA" id="ARBA00022741"/>
    </source>
</evidence>
<keyword evidence="7" id="KW-1185">Reference proteome</keyword>
<dbReference type="Pfam" id="PF17863">
    <property type="entry name" value="AAA_lid_2"/>
    <property type="match status" value="1"/>
</dbReference>
<dbReference type="PANTHER" id="PTHR42759:SF1">
    <property type="entry name" value="MAGNESIUM-CHELATASE SUBUNIT CHLD"/>
    <property type="match status" value="1"/>
</dbReference>
<dbReference type="InterPro" id="IPR011703">
    <property type="entry name" value="ATPase_AAA-3"/>
</dbReference>
<evidence type="ECO:0000259" key="4">
    <source>
        <dbReference type="Pfam" id="PF07726"/>
    </source>
</evidence>
<evidence type="ECO:0000313" key="6">
    <source>
        <dbReference type="EMBL" id="MCM1990437.1"/>
    </source>
</evidence>
<comment type="caution">
    <text evidence="6">The sequence shown here is derived from an EMBL/GenBank/DDBJ whole genome shotgun (WGS) entry which is preliminary data.</text>
</comment>
<gene>
    <name evidence="6" type="ORF">KDK92_11965</name>
</gene>
<dbReference type="GO" id="GO:0005524">
    <property type="term" value="F:ATP binding"/>
    <property type="evidence" value="ECO:0007669"/>
    <property type="project" value="UniProtKB-KW"/>
</dbReference>
<comment type="similarity">
    <text evidence="3">Belongs to the MoxR family.</text>
</comment>
<dbReference type="PANTHER" id="PTHR42759">
    <property type="entry name" value="MOXR FAMILY PROTEIN"/>
    <property type="match status" value="1"/>
</dbReference>
<dbReference type="FunFam" id="3.40.50.300:FF:000640">
    <property type="entry name" value="MoxR family ATPase"/>
    <property type="match status" value="1"/>
</dbReference>
<accession>A0A9J6P3Q7</accession>
<keyword evidence="2" id="KW-0067">ATP-binding</keyword>